<proteinExistence type="predicted"/>
<feature type="signal peptide" evidence="1">
    <location>
        <begin position="1"/>
        <end position="15"/>
    </location>
</feature>
<gene>
    <name evidence="2" type="ORF">QM012_007901</name>
</gene>
<name>A0ABR0TLT4_AURPU</name>
<evidence type="ECO:0008006" key="4">
    <source>
        <dbReference type="Google" id="ProtNLM"/>
    </source>
</evidence>
<evidence type="ECO:0000313" key="2">
    <source>
        <dbReference type="EMBL" id="KAK6005122.1"/>
    </source>
</evidence>
<dbReference type="EMBL" id="JASGXD010000006">
    <property type="protein sequence ID" value="KAK6005122.1"/>
    <property type="molecule type" value="Genomic_DNA"/>
</dbReference>
<evidence type="ECO:0000313" key="3">
    <source>
        <dbReference type="Proteomes" id="UP001341245"/>
    </source>
</evidence>
<keyword evidence="1" id="KW-0732">Signal</keyword>
<evidence type="ECO:0000256" key="1">
    <source>
        <dbReference type="SAM" id="SignalP"/>
    </source>
</evidence>
<accession>A0ABR0TLT4</accession>
<organism evidence="2 3">
    <name type="scientific">Aureobasidium pullulans</name>
    <name type="common">Black yeast</name>
    <name type="synonym">Pullularia pullulans</name>
    <dbReference type="NCBI Taxonomy" id="5580"/>
    <lineage>
        <taxon>Eukaryota</taxon>
        <taxon>Fungi</taxon>
        <taxon>Dikarya</taxon>
        <taxon>Ascomycota</taxon>
        <taxon>Pezizomycotina</taxon>
        <taxon>Dothideomycetes</taxon>
        <taxon>Dothideomycetidae</taxon>
        <taxon>Dothideales</taxon>
        <taxon>Saccotheciaceae</taxon>
        <taxon>Aureobasidium</taxon>
    </lineage>
</organism>
<dbReference type="Proteomes" id="UP001341245">
    <property type="component" value="Unassembled WGS sequence"/>
</dbReference>
<comment type="caution">
    <text evidence="2">The sequence shown here is derived from an EMBL/GenBank/DDBJ whole genome shotgun (WGS) entry which is preliminary data.</text>
</comment>
<protein>
    <recommendedName>
        <fullName evidence="4">Clock-controlled protein 6</fullName>
    </recommendedName>
</protein>
<sequence length="128" mass="12469">MKSFGVLALAASASAAYINGTAPVNGTAYTTEVVTAYTTVCPAPTAGAYVTTINSKPYTISSQTTVTVTNCPCTLTHPVSSATAASSSMAHMNGTASATKPAVYTGAANNVAAAGYGLAALGAAVALL</sequence>
<feature type="chain" id="PRO_5045476173" description="Clock-controlled protein 6" evidence="1">
    <location>
        <begin position="16"/>
        <end position="128"/>
    </location>
</feature>
<reference evidence="2 3" key="1">
    <citation type="submission" date="2023-11" db="EMBL/GenBank/DDBJ databases">
        <title>Draft genome sequence and annotation of the polyextremotolerant black yeast-like fungus Aureobasidium pullulans NRRL 62042.</title>
        <authorList>
            <person name="Dielentheis-Frenken M.R.E."/>
            <person name="Wibberg D."/>
            <person name="Blank L.M."/>
            <person name="Tiso T."/>
        </authorList>
    </citation>
    <scope>NUCLEOTIDE SEQUENCE [LARGE SCALE GENOMIC DNA]</scope>
    <source>
        <strain evidence="2 3">NRRL 62042</strain>
    </source>
</reference>
<keyword evidence="3" id="KW-1185">Reference proteome</keyword>